<evidence type="ECO:0008006" key="4">
    <source>
        <dbReference type="Google" id="ProtNLM"/>
    </source>
</evidence>
<comment type="caution">
    <text evidence="2">The sequence shown here is derived from an EMBL/GenBank/DDBJ whole genome shotgun (WGS) entry which is preliminary data.</text>
</comment>
<evidence type="ECO:0000256" key="1">
    <source>
        <dbReference type="SAM" id="SignalP"/>
    </source>
</evidence>
<dbReference type="EMBL" id="AHCD03000035">
    <property type="protein sequence ID" value="KAF7786074.1"/>
    <property type="molecule type" value="Genomic_DNA"/>
</dbReference>
<evidence type="ECO:0000313" key="3">
    <source>
        <dbReference type="Proteomes" id="UP000016480"/>
    </source>
</evidence>
<dbReference type="GeneID" id="61358275"/>
<dbReference type="AlphaFoldDB" id="A0A8T0C5Q5"/>
<dbReference type="PROSITE" id="PS51257">
    <property type="entry name" value="PROKAR_LIPOPROTEIN"/>
    <property type="match status" value="1"/>
</dbReference>
<reference evidence="2 3" key="1">
    <citation type="journal article" date="2012" name="J. Bacteriol.">
        <title>Genome sequence of the cycloprodigiosin-producing bacterial strain Pseudoalteromonas rubra ATCC 29570(T).</title>
        <authorList>
            <person name="Xie B.B."/>
            <person name="Shu Y.L."/>
            <person name="Qin Q.L."/>
            <person name="Rong J.C."/>
            <person name="Zhang X.Y."/>
            <person name="Chen X.L."/>
            <person name="Zhou B.C."/>
            <person name="Zhang Y.Z."/>
        </authorList>
    </citation>
    <scope>NUCLEOTIDE SEQUENCE [LARGE SCALE GENOMIC DNA]</scope>
    <source>
        <strain evidence="2 3">DSM 6842</strain>
    </source>
</reference>
<feature type="chain" id="PRO_5035880781" description="Lipoprotein" evidence="1">
    <location>
        <begin position="18"/>
        <end position="110"/>
    </location>
</feature>
<evidence type="ECO:0000313" key="2">
    <source>
        <dbReference type="EMBL" id="KAF7786074.1"/>
    </source>
</evidence>
<accession>A0A8T0C5Q5</accession>
<proteinExistence type="predicted"/>
<gene>
    <name evidence="2" type="ORF">PRUB_a0525</name>
</gene>
<organism evidence="2 3">
    <name type="scientific">Pseudoalteromonas rubra</name>
    <dbReference type="NCBI Taxonomy" id="43658"/>
    <lineage>
        <taxon>Bacteria</taxon>
        <taxon>Pseudomonadati</taxon>
        <taxon>Pseudomonadota</taxon>
        <taxon>Gammaproteobacteria</taxon>
        <taxon>Alteromonadales</taxon>
        <taxon>Pseudoalteromonadaceae</taxon>
        <taxon>Pseudoalteromonas</taxon>
    </lineage>
</organism>
<dbReference type="RefSeq" id="WP_010387430.1">
    <property type="nucleotide sequence ID" value="NZ_AHCD03000035.1"/>
</dbReference>
<protein>
    <recommendedName>
        <fullName evidence="4">Lipoprotein</fullName>
    </recommendedName>
</protein>
<dbReference type="Proteomes" id="UP000016480">
    <property type="component" value="Unassembled WGS sequence"/>
</dbReference>
<keyword evidence="1" id="KW-0732">Signal</keyword>
<name>A0A8T0C5Q5_9GAMM</name>
<feature type="signal peptide" evidence="1">
    <location>
        <begin position="1"/>
        <end position="17"/>
    </location>
</feature>
<sequence>MMKIYLLSLCFLLTACATNKNEKVEVTGQRISKEEAKKLNLKPVGTIQDLINSHLAGLPRPGDFENCQELLQQLKRKGMTIQSVKEKQVVAVTKANKLITYNFKDGSCLD</sequence>